<dbReference type="NCBIfam" id="NF033544">
    <property type="entry name" value="transpos_IS1249"/>
    <property type="match status" value="1"/>
</dbReference>
<dbReference type="eggNOG" id="COG3677">
    <property type="taxonomic scope" value="Bacteria"/>
</dbReference>
<comment type="caution">
    <text evidence="2">The sequence shown here is derived from an EMBL/GenBank/DDBJ whole genome shotgun (WGS) entry which is preliminary data.</text>
</comment>
<dbReference type="InterPro" id="IPR048004">
    <property type="entry name" value="IS1249_transpos"/>
</dbReference>
<organism evidence="2 3">
    <name type="scientific">Bifidobacterium subtile</name>
    <dbReference type="NCBI Taxonomy" id="77635"/>
    <lineage>
        <taxon>Bacteria</taxon>
        <taxon>Bacillati</taxon>
        <taxon>Actinomycetota</taxon>
        <taxon>Actinomycetes</taxon>
        <taxon>Bifidobacteriales</taxon>
        <taxon>Bifidobacteriaceae</taxon>
        <taxon>Bifidobacterium</taxon>
    </lineage>
</organism>
<protein>
    <submittedName>
        <fullName evidence="2">IS3509a transposase</fullName>
    </submittedName>
</protein>
<evidence type="ECO:0000313" key="2">
    <source>
        <dbReference type="EMBL" id="KFI98909.1"/>
    </source>
</evidence>
<name>A0A087DTQ9_9BIFI</name>
<evidence type="ECO:0000313" key="3">
    <source>
        <dbReference type="Proteomes" id="UP000029055"/>
    </source>
</evidence>
<gene>
    <name evidence="2" type="ORF">BISU_2110</name>
</gene>
<reference evidence="2 3" key="1">
    <citation type="submission" date="2014-03" db="EMBL/GenBank/DDBJ databases">
        <title>Genomics of Bifidobacteria.</title>
        <authorList>
            <person name="Ventura M."/>
            <person name="Milani C."/>
            <person name="Lugli G.A."/>
        </authorList>
    </citation>
    <scope>NUCLEOTIDE SEQUENCE [LARGE SCALE GENOMIC DNA]</scope>
    <source>
        <strain evidence="2 3">LMG 11597</strain>
    </source>
</reference>
<proteinExistence type="predicted"/>
<dbReference type="AlphaFoldDB" id="A0A087DTQ9"/>
<keyword evidence="3" id="KW-1185">Reference proteome</keyword>
<evidence type="ECO:0000256" key="1">
    <source>
        <dbReference type="SAM" id="MobiDB-lite"/>
    </source>
</evidence>
<dbReference type="EMBL" id="JGZR01000016">
    <property type="protein sequence ID" value="KFI98909.1"/>
    <property type="molecule type" value="Genomic_DNA"/>
</dbReference>
<dbReference type="Proteomes" id="UP000029055">
    <property type="component" value="Unassembled WGS sequence"/>
</dbReference>
<feature type="region of interest" description="Disordered" evidence="1">
    <location>
        <begin position="330"/>
        <end position="352"/>
    </location>
</feature>
<accession>A0A087DTQ9</accession>
<sequence>MRKKGFTNAGAQRWRCDACSLSSTTQRADLKRMAEFRAFLAWVTGKESLSEAAARLGVVRQTFASRIAWCWNVSPRIAKGGPVHRYVEVDGTYLPYGWCLLIASGEDGRPIAWQWCERESKAAYRRLFMRIREPGVLVSDGGAGCLAVARERWKRARIQRCLVHVLRSTRTDLTNKPRSGAGRELLKLARRLTKIRDGSQAAAWLVGLNRWHDEHGAFIKERTHAKDDPLHARGRKWWWTHERVRRAYYRFIRLQRDRTLFTFLEPGLVAAGPIPSTTNQLEGGINAVVKRVMQHHRGLSESHMRRACEWAIIMLASHPDPESFVMPEAWSRTTPPERHDTEPTPGTETAVQLPAPGINAYESGFGIRKGWAGHT</sequence>